<evidence type="ECO:0000313" key="1">
    <source>
        <dbReference type="EMBL" id="TQV76695.1"/>
    </source>
</evidence>
<dbReference type="OrthoDB" id="7063749at2"/>
<dbReference type="EMBL" id="VIKR01000001">
    <property type="protein sequence ID" value="TQV76695.1"/>
    <property type="molecule type" value="Genomic_DNA"/>
</dbReference>
<evidence type="ECO:0008006" key="3">
    <source>
        <dbReference type="Google" id="ProtNLM"/>
    </source>
</evidence>
<dbReference type="AlphaFoldDB" id="A0A545THL2"/>
<accession>A0A545THL2</accession>
<proteinExistence type="predicted"/>
<dbReference type="RefSeq" id="WP_142888055.1">
    <property type="nucleotide sequence ID" value="NZ_VIKR01000001.1"/>
</dbReference>
<evidence type="ECO:0000313" key="2">
    <source>
        <dbReference type="Proteomes" id="UP000317839"/>
    </source>
</evidence>
<keyword evidence="2" id="KW-1185">Reference proteome</keyword>
<gene>
    <name evidence="1" type="ORF">FLL45_01675</name>
</gene>
<name>A0A545THL2_9GAMM</name>
<organism evidence="1 2">
    <name type="scientific">Aliikangiella marina</name>
    <dbReference type="NCBI Taxonomy" id="1712262"/>
    <lineage>
        <taxon>Bacteria</taxon>
        <taxon>Pseudomonadati</taxon>
        <taxon>Pseudomonadota</taxon>
        <taxon>Gammaproteobacteria</taxon>
        <taxon>Oceanospirillales</taxon>
        <taxon>Pleioneaceae</taxon>
        <taxon>Aliikangiella</taxon>
    </lineage>
</organism>
<dbReference type="Proteomes" id="UP000317839">
    <property type="component" value="Unassembled WGS sequence"/>
</dbReference>
<reference evidence="1 2" key="1">
    <citation type="submission" date="2019-06" db="EMBL/GenBank/DDBJ databases">
        <title>Draft genome of Aliikangiella marina GYP-15.</title>
        <authorList>
            <person name="Wang G."/>
        </authorList>
    </citation>
    <scope>NUCLEOTIDE SEQUENCE [LARGE SCALE GENOMIC DNA]</scope>
    <source>
        <strain evidence="1 2">GYP-15</strain>
    </source>
</reference>
<comment type="caution">
    <text evidence="1">The sequence shown here is derived from an EMBL/GenBank/DDBJ whole genome shotgun (WGS) entry which is preliminary data.</text>
</comment>
<sequence>MKKEEVMDLSNRDNAFRWMVNTNLNFIVRAHSHINWAIKGRAEEILSFDDLSAADKNYWNHEYKVQFSSHTVKTTFLVIFSYLEEMLHLIWKTYNPNNISTEQGYGISKYKTFMKSVLGIDVGSHNAYQKISEAQLVRNSLLHAAGRISLMQESKSKKLLKLIEKRPNYYKNKSDRIKLTPEGLISLEQSVRTLLEELMDKAIPTKEVE</sequence>
<protein>
    <recommendedName>
        <fullName evidence="3">Cthe-2314-like HEPN domain-containing protein</fullName>
    </recommendedName>
</protein>